<keyword evidence="4 9" id="KW-0645">Protease</keyword>
<reference evidence="12" key="1">
    <citation type="journal article" date="2023" name="Mol. Phylogenet. Evol.">
        <title>Genome-scale phylogeny and comparative genomics of the fungal order Sordariales.</title>
        <authorList>
            <person name="Hensen N."/>
            <person name="Bonometti L."/>
            <person name="Westerberg I."/>
            <person name="Brannstrom I.O."/>
            <person name="Guillou S."/>
            <person name="Cros-Aarteil S."/>
            <person name="Calhoun S."/>
            <person name="Haridas S."/>
            <person name="Kuo A."/>
            <person name="Mondo S."/>
            <person name="Pangilinan J."/>
            <person name="Riley R."/>
            <person name="LaButti K."/>
            <person name="Andreopoulos B."/>
            <person name="Lipzen A."/>
            <person name="Chen C."/>
            <person name="Yan M."/>
            <person name="Daum C."/>
            <person name="Ng V."/>
            <person name="Clum A."/>
            <person name="Steindorff A."/>
            <person name="Ohm R.A."/>
            <person name="Martin F."/>
            <person name="Silar P."/>
            <person name="Natvig D.O."/>
            <person name="Lalanne C."/>
            <person name="Gautier V."/>
            <person name="Ament-Velasquez S.L."/>
            <person name="Kruys A."/>
            <person name="Hutchinson M.I."/>
            <person name="Powell A.J."/>
            <person name="Barry K."/>
            <person name="Miller A.N."/>
            <person name="Grigoriev I.V."/>
            <person name="Debuchy R."/>
            <person name="Gladieux P."/>
            <person name="Hiltunen Thoren M."/>
            <person name="Johannesson H."/>
        </authorList>
    </citation>
    <scope>NUCLEOTIDE SEQUENCE</scope>
    <source>
        <strain evidence="12">CBS 141.50</strain>
    </source>
</reference>
<gene>
    <name evidence="12" type="ORF">C8A04DRAFT_10391</name>
</gene>
<dbReference type="GO" id="GO:0009636">
    <property type="term" value="P:response to toxic substance"/>
    <property type="evidence" value="ECO:0007669"/>
    <property type="project" value="TreeGrafter"/>
</dbReference>
<evidence type="ECO:0000256" key="3">
    <source>
        <dbReference type="ARBA" id="ARBA00016900"/>
    </source>
</evidence>
<evidence type="ECO:0000313" key="13">
    <source>
        <dbReference type="Proteomes" id="UP001302676"/>
    </source>
</evidence>
<reference evidence="12" key="2">
    <citation type="submission" date="2023-05" db="EMBL/GenBank/DDBJ databases">
        <authorList>
            <consortium name="Lawrence Berkeley National Laboratory"/>
            <person name="Steindorff A."/>
            <person name="Hensen N."/>
            <person name="Bonometti L."/>
            <person name="Westerberg I."/>
            <person name="Brannstrom I.O."/>
            <person name="Guillou S."/>
            <person name="Cros-Aarteil S."/>
            <person name="Calhoun S."/>
            <person name="Haridas S."/>
            <person name="Kuo A."/>
            <person name="Mondo S."/>
            <person name="Pangilinan J."/>
            <person name="Riley R."/>
            <person name="Labutti K."/>
            <person name="Andreopoulos B."/>
            <person name="Lipzen A."/>
            <person name="Chen C."/>
            <person name="Yanf M."/>
            <person name="Daum C."/>
            <person name="Ng V."/>
            <person name="Clum A."/>
            <person name="Ohm R."/>
            <person name="Martin F."/>
            <person name="Silar P."/>
            <person name="Natvig D."/>
            <person name="Lalanne C."/>
            <person name="Gautier V."/>
            <person name="Ament-Velasquez S.L."/>
            <person name="Kruys A."/>
            <person name="Hutchinson M.I."/>
            <person name="Powell A.J."/>
            <person name="Barry K."/>
            <person name="Miller A.N."/>
            <person name="Grigoriev I.V."/>
            <person name="Debuchy R."/>
            <person name="Gladieux P."/>
            <person name="Thoren M.H."/>
            <person name="Johannesson H."/>
        </authorList>
    </citation>
    <scope>NUCLEOTIDE SEQUENCE</scope>
    <source>
        <strain evidence="12">CBS 141.50</strain>
    </source>
</reference>
<dbReference type="PIRSF" id="PIRSF005700">
    <property type="entry name" value="PepC"/>
    <property type="match status" value="1"/>
</dbReference>
<dbReference type="PANTHER" id="PTHR10363">
    <property type="entry name" value="BLEOMYCIN HYDROLASE"/>
    <property type="match status" value="1"/>
</dbReference>
<dbReference type="PANTHER" id="PTHR10363:SF2">
    <property type="entry name" value="BLEOMYCIN HYDROLASE"/>
    <property type="match status" value="1"/>
</dbReference>
<keyword evidence="9" id="KW-0963">Cytoplasm</keyword>
<feature type="active site" evidence="10">
    <location>
        <position position="478"/>
    </location>
</feature>
<proteinExistence type="inferred from homology"/>
<dbReference type="InterPro" id="IPR000169">
    <property type="entry name" value="Pept_cys_AS"/>
</dbReference>
<dbReference type="EMBL" id="MU853566">
    <property type="protein sequence ID" value="KAK4145751.1"/>
    <property type="molecule type" value="Genomic_DNA"/>
</dbReference>
<comment type="subunit">
    <text evidence="8">Homohexamer. Binds to nucleic acids. Binds single-stranded DNA and RNA with higher affinity than double-stranded DNA.</text>
</comment>
<dbReference type="GO" id="GO:0004197">
    <property type="term" value="F:cysteine-type endopeptidase activity"/>
    <property type="evidence" value="ECO:0007669"/>
    <property type="project" value="UniProtKB-EC"/>
</dbReference>
<dbReference type="PROSITE" id="PS00639">
    <property type="entry name" value="THIOL_PROTEASE_HIS"/>
    <property type="match status" value="1"/>
</dbReference>
<dbReference type="RefSeq" id="XP_062639122.1">
    <property type="nucleotide sequence ID" value="XM_062776564.1"/>
</dbReference>
<evidence type="ECO:0000256" key="6">
    <source>
        <dbReference type="ARBA" id="ARBA00022807"/>
    </source>
</evidence>
<evidence type="ECO:0000313" key="12">
    <source>
        <dbReference type="EMBL" id="KAK4145751.1"/>
    </source>
</evidence>
<comment type="function">
    <text evidence="9">Has aminopeptidase activity, shortening substrate peptides sequentially by 1 amino acid. Has bleomycin hydrolase activity, which can protect the cell from the toxic effects of bleomycin. Has homocysteine-thiolactonase activity, protecting the cell against homocysteine toxicity.</text>
</comment>
<evidence type="ECO:0000256" key="5">
    <source>
        <dbReference type="ARBA" id="ARBA00022801"/>
    </source>
</evidence>
<name>A0AAN6V7F1_9PEZI</name>
<evidence type="ECO:0000256" key="8">
    <source>
        <dbReference type="ARBA" id="ARBA00026080"/>
    </source>
</evidence>
<dbReference type="AlphaFoldDB" id="A0AAN6V7F1"/>
<dbReference type="InterPro" id="IPR004134">
    <property type="entry name" value="Peptidase_C1B"/>
</dbReference>
<dbReference type="GeneID" id="87813177"/>
<feature type="active site" evidence="10">
    <location>
        <position position="136"/>
    </location>
</feature>
<comment type="similarity">
    <text evidence="9">Belongs to the peptidase C1 family.</text>
</comment>
<keyword evidence="9" id="KW-0496">Mitochondrion</keyword>
<dbReference type="Proteomes" id="UP001302676">
    <property type="component" value="Unassembled WGS sequence"/>
</dbReference>
<feature type="region of interest" description="Disordered" evidence="11">
    <location>
        <begin position="1"/>
        <end position="35"/>
    </location>
</feature>
<evidence type="ECO:0000256" key="7">
    <source>
        <dbReference type="ARBA" id="ARBA00025347"/>
    </source>
</evidence>
<sequence length="536" mass="59948">MSATQSRPSADSTGEQEQATSERLRPLHLEQQQDDSDEDYVYIGDLKTKPAFHGTPLRAIMGTRRPEVVPVAETAKWQDEVLRSPKNRLAISALNNANPKDVLASPATKVTEQHVFNVKIPFEGGPITNQHQSGRCWLFASTNIFRIALMQKYGLESFELSQAYLFFWDKLEKSNWFLEQIISTADMDLESRLLQTLVQEPLSDGGQWDMVYNLVTKYGLVPQSLYPDAFSARSSSTLNHIIFTKLREDALILRNLLRSPPNYNPMAARTFFDFKKTRMLQEIHTILTLALGPPPAAATPFNWTFTDKAGRARTVRTTPLDFAADIYSPQFRITTSGTVAEMISLVHDPRHAPLTLLRVDRLGNVVGGRGVTYVNVEEMGTIKEACVKMLRRGLPVFFGCDVGQFSDRVAGVMDLDVVDYQVGFNVSLRGMDKAGRLRTGESLMTHAMVLTGVHVVDGDDDNGAGGKREKTVRWRVQNSWGEGAGEKGWFVMSDAWMDEFVYQAVVDPSVVSEAIRKVLTQEPVLLPRWDPMGSLA</sequence>
<dbReference type="SUPFAM" id="SSF54001">
    <property type="entry name" value="Cysteine proteinases"/>
    <property type="match status" value="1"/>
</dbReference>
<evidence type="ECO:0000256" key="9">
    <source>
        <dbReference type="PIRNR" id="PIRNR005700"/>
    </source>
</evidence>
<keyword evidence="6 9" id="KW-0788">Thiol protease</keyword>
<evidence type="ECO:0000256" key="10">
    <source>
        <dbReference type="PIRSR" id="PIRSR005700-1"/>
    </source>
</evidence>
<dbReference type="Pfam" id="PF03051">
    <property type="entry name" value="Peptidase_C1_2"/>
    <property type="match status" value="1"/>
</dbReference>
<dbReference type="InterPro" id="IPR025660">
    <property type="entry name" value="Pept_his_AS"/>
</dbReference>
<feature type="compositionally biased region" description="Polar residues" evidence="11">
    <location>
        <begin position="1"/>
        <end position="19"/>
    </location>
</feature>
<dbReference type="GO" id="GO:0006508">
    <property type="term" value="P:proteolysis"/>
    <property type="evidence" value="ECO:0007669"/>
    <property type="project" value="UniProtKB-KW"/>
</dbReference>
<organism evidence="12 13">
    <name type="scientific">Dichotomopilus funicola</name>
    <dbReference type="NCBI Taxonomy" id="1934379"/>
    <lineage>
        <taxon>Eukaryota</taxon>
        <taxon>Fungi</taxon>
        <taxon>Dikarya</taxon>
        <taxon>Ascomycota</taxon>
        <taxon>Pezizomycotina</taxon>
        <taxon>Sordariomycetes</taxon>
        <taxon>Sordariomycetidae</taxon>
        <taxon>Sordariales</taxon>
        <taxon>Chaetomiaceae</taxon>
        <taxon>Dichotomopilus</taxon>
    </lineage>
</organism>
<dbReference type="PROSITE" id="PS00139">
    <property type="entry name" value="THIOL_PROTEASE_CYS"/>
    <property type="match status" value="1"/>
</dbReference>
<feature type="active site" evidence="10">
    <location>
        <position position="446"/>
    </location>
</feature>
<dbReference type="Gene3D" id="3.90.70.10">
    <property type="entry name" value="Cysteine proteinases"/>
    <property type="match status" value="1"/>
</dbReference>
<comment type="function">
    <text evidence="7">The normal physiological role of the enzyme is unknown, but it is not essential for the viability of yeast cells. Has aminopeptidase activity, shortening substrate peptides sequentially by 1 amino acid. Has bleomycin hydrolase activity, which can protect the cell from the toxic effects of bleomycin. Has homocysteine-thiolactonase activity, protecting the cell against homocysteine toxicity. Acts as a repressor in the GAL4 regulatory system, but this does not require either the peptidase or nucleic acid-binding activities.</text>
</comment>
<evidence type="ECO:0000256" key="11">
    <source>
        <dbReference type="SAM" id="MobiDB-lite"/>
    </source>
</evidence>
<dbReference type="InterPro" id="IPR038765">
    <property type="entry name" value="Papain-like_cys_pep_sf"/>
</dbReference>
<evidence type="ECO:0000256" key="2">
    <source>
        <dbReference type="ARBA" id="ARBA00012465"/>
    </source>
</evidence>
<dbReference type="EC" id="3.4.22.40" evidence="2 9"/>
<comment type="catalytic activity">
    <reaction evidence="1 9">
        <text>Inactivates bleomycin B2 (a cytotoxic glycometallopeptide) by hydrolysis of a carboxyamide bond of beta-aminoalanine, but also shows general aminopeptidase activity. The specificity varies somewhat with source, but amino acid arylamides of Met, Leu and Ala are preferred.</text>
        <dbReference type="EC" id="3.4.22.40"/>
    </reaction>
</comment>
<evidence type="ECO:0000256" key="1">
    <source>
        <dbReference type="ARBA" id="ARBA00000423"/>
    </source>
</evidence>
<dbReference type="GO" id="GO:0043418">
    <property type="term" value="P:homocysteine catabolic process"/>
    <property type="evidence" value="ECO:0007669"/>
    <property type="project" value="TreeGrafter"/>
</dbReference>
<keyword evidence="5 9" id="KW-0378">Hydrolase</keyword>
<comment type="caution">
    <text evidence="12">The sequence shown here is derived from an EMBL/GenBank/DDBJ whole genome shotgun (WGS) entry which is preliminary data.</text>
</comment>
<evidence type="ECO:0000256" key="4">
    <source>
        <dbReference type="ARBA" id="ARBA00022670"/>
    </source>
</evidence>
<protein>
    <recommendedName>
        <fullName evidence="3 9">Cysteine proteinase 1, mitochondrial</fullName>
        <ecNumber evidence="2 9">3.4.22.40</ecNumber>
    </recommendedName>
</protein>
<comment type="subcellular location">
    <subcellularLocation>
        <location evidence="9">Mitochondrion</location>
    </subcellularLocation>
    <subcellularLocation>
        <location evidence="9">Cytoplasm</location>
    </subcellularLocation>
</comment>
<dbReference type="GO" id="GO:0070005">
    <property type="term" value="F:cysteine-type aminopeptidase activity"/>
    <property type="evidence" value="ECO:0007669"/>
    <property type="project" value="InterPro"/>
</dbReference>
<dbReference type="GO" id="GO:0005739">
    <property type="term" value="C:mitochondrion"/>
    <property type="evidence" value="ECO:0007669"/>
    <property type="project" value="UniProtKB-SubCell"/>
</dbReference>
<keyword evidence="13" id="KW-1185">Reference proteome</keyword>
<dbReference type="CDD" id="cd00585">
    <property type="entry name" value="Peptidase_C1B"/>
    <property type="match status" value="1"/>
</dbReference>
<accession>A0AAN6V7F1</accession>